<feature type="transmembrane region" description="Helical" evidence="1">
    <location>
        <begin position="62"/>
        <end position="81"/>
    </location>
</feature>
<dbReference type="Proteomes" id="UP000509626">
    <property type="component" value="Chromosome"/>
</dbReference>
<keyword evidence="1" id="KW-0812">Transmembrane</keyword>
<dbReference type="GeneID" id="56038215"/>
<proteinExistence type="predicted"/>
<name>A0A7D5LAY8_9EURY</name>
<gene>
    <name evidence="2" type="ORF">HUG12_12110</name>
</gene>
<reference evidence="2 3" key="1">
    <citation type="submission" date="2020-06" db="EMBL/GenBank/DDBJ databases">
        <title>NJ-3-1, isolated from saline soil.</title>
        <authorList>
            <person name="Cui H.L."/>
            <person name="Shi X."/>
        </authorList>
    </citation>
    <scope>NUCLEOTIDE SEQUENCE [LARGE SCALE GENOMIC DNA]</scope>
    <source>
        <strain evidence="2 3">NJ-3-1</strain>
    </source>
</reference>
<keyword evidence="1" id="KW-1133">Transmembrane helix</keyword>
<accession>A0A7D5LAY8</accession>
<protein>
    <submittedName>
        <fullName evidence="2">Uncharacterized protein</fullName>
    </submittedName>
</protein>
<sequence length="89" mass="9660">MLRRVLSRYVTVVRRYGRFPFRVALGGVLLFGPGYLALYLALLVGTGSALGGGPSPPTAAAWLALAGVLYAVEYVLVARLARRIERREP</sequence>
<evidence type="ECO:0000313" key="3">
    <source>
        <dbReference type="Proteomes" id="UP000509626"/>
    </source>
</evidence>
<dbReference type="KEGG" id="halu:HUG12_12110"/>
<evidence type="ECO:0000313" key="2">
    <source>
        <dbReference type="EMBL" id="QLG62433.1"/>
    </source>
</evidence>
<dbReference type="AlphaFoldDB" id="A0A7D5LAY8"/>
<keyword evidence="3" id="KW-1185">Reference proteome</keyword>
<evidence type="ECO:0000256" key="1">
    <source>
        <dbReference type="SAM" id="Phobius"/>
    </source>
</evidence>
<keyword evidence="1" id="KW-0472">Membrane</keyword>
<feature type="transmembrane region" description="Helical" evidence="1">
    <location>
        <begin position="21"/>
        <end position="42"/>
    </location>
</feature>
<dbReference type="RefSeq" id="WP_179269018.1">
    <property type="nucleotide sequence ID" value="NZ_CP058579.1"/>
</dbReference>
<dbReference type="EMBL" id="CP058579">
    <property type="protein sequence ID" value="QLG62433.1"/>
    <property type="molecule type" value="Genomic_DNA"/>
</dbReference>
<organism evidence="2 3">
    <name type="scientific">Halorarum salinum</name>
    <dbReference type="NCBI Taxonomy" id="2743089"/>
    <lineage>
        <taxon>Archaea</taxon>
        <taxon>Methanobacteriati</taxon>
        <taxon>Methanobacteriota</taxon>
        <taxon>Stenosarchaea group</taxon>
        <taxon>Halobacteria</taxon>
        <taxon>Halobacteriales</taxon>
        <taxon>Haloferacaceae</taxon>
        <taxon>Halorarum</taxon>
    </lineage>
</organism>